<evidence type="ECO:0000256" key="1">
    <source>
        <dbReference type="SAM" id="MobiDB-lite"/>
    </source>
</evidence>
<feature type="compositionally biased region" description="Low complexity" evidence="1">
    <location>
        <begin position="62"/>
        <end position="84"/>
    </location>
</feature>
<evidence type="ECO:0000313" key="2">
    <source>
        <dbReference type="EMBL" id="CAD7688982.1"/>
    </source>
</evidence>
<proteinExistence type="predicted"/>
<dbReference type="Proteomes" id="UP000645828">
    <property type="component" value="Unassembled WGS sequence"/>
</dbReference>
<name>A0A811ZJC6_NYCPR</name>
<accession>A0A811ZJC6</accession>
<keyword evidence="3" id="KW-1185">Reference proteome</keyword>
<feature type="compositionally biased region" description="Gly residues" evidence="1">
    <location>
        <begin position="36"/>
        <end position="61"/>
    </location>
</feature>
<comment type="caution">
    <text evidence="2">The sequence shown here is derived from an EMBL/GenBank/DDBJ whole genome shotgun (WGS) entry which is preliminary data.</text>
</comment>
<dbReference type="EMBL" id="CAJHUB010000768">
    <property type="protein sequence ID" value="CAD7688982.1"/>
    <property type="molecule type" value="Genomic_DNA"/>
</dbReference>
<sequence length="149" mass="14782">MATGKCGLKLPSVCLPKQGWLIDRVAQRELARRPRGGGGGGAGGGAGGNRGEGAGGQGGGARAAAPGAAAPGAGRDPRAVGAEVRWPRVSRVSLRRRNRAVSVLTARRPATLGGVFGSSSNGPLPGRKVCTGAASVLFPLPLSLSGLVW</sequence>
<organism evidence="2 3">
    <name type="scientific">Nyctereutes procyonoides</name>
    <name type="common">Raccoon dog</name>
    <name type="synonym">Canis procyonoides</name>
    <dbReference type="NCBI Taxonomy" id="34880"/>
    <lineage>
        <taxon>Eukaryota</taxon>
        <taxon>Metazoa</taxon>
        <taxon>Chordata</taxon>
        <taxon>Craniata</taxon>
        <taxon>Vertebrata</taxon>
        <taxon>Euteleostomi</taxon>
        <taxon>Mammalia</taxon>
        <taxon>Eutheria</taxon>
        <taxon>Laurasiatheria</taxon>
        <taxon>Carnivora</taxon>
        <taxon>Caniformia</taxon>
        <taxon>Canidae</taxon>
        <taxon>Nyctereutes</taxon>
    </lineage>
</organism>
<evidence type="ECO:0000313" key="3">
    <source>
        <dbReference type="Proteomes" id="UP000645828"/>
    </source>
</evidence>
<gene>
    <name evidence="2" type="ORF">NYPRO_LOCUS21776</name>
</gene>
<protein>
    <submittedName>
        <fullName evidence="2">(raccoon dog) hypothetical protein</fullName>
    </submittedName>
</protein>
<dbReference type="AlphaFoldDB" id="A0A811ZJC6"/>
<feature type="region of interest" description="Disordered" evidence="1">
    <location>
        <begin position="31"/>
        <end position="84"/>
    </location>
</feature>
<reference evidence="2" key="1">
    <citation type="submission" date="2020-12" db="EMBL/GenBank/DDBJ databases">
        <authorList>
            <consortium name="Molecular Ecology Group"/>
        </authorList>
    </citation>
    <scope>NUCLEOTIDE SEQUENCE</scope>
    <source>
        <strain evidence="2">TBG_1078</strain>
    </source>
</reference>